<dbReference type="GO" id="GO:0005886">
    <property type="term" value="C:plasma membrane"/>
    <property type="evidence" value="ECO:0007669"/>
    <property type="project" value="TreeGrafter"/>
</dbReference>
<evidence type="ECO:0000256" key="5">
    <source>
        <dbReference type="ARBA" id="ARBA00022989"/>
    </source>
</evidence>
<evidence type="ECO:0000313" key="8">
    <source>
        <dbReference type="EMBL" id="KAJ1522690.1"/>
    </source>
</evidence>
<dbReference type="AlphaFoldDB" id="A0AAV7XEA9"/>
<feature type="transmembrane region" description="Helical" evidence="7">
    <location>
        <begin position="416"/>
        <end position="435"/>
    </location>
</feature>
<gene>
    <name evidence="8" type="ORF">ONE63_001852</name>
</gene>
<feature type="transmembrane region" description="Helical" evidence="7">
    <location>
        <begin position="512"/>
        <end position="535"/>
    </location>
</feature>
<evidence type="ECO:0000256" key="3">
    <source>
        <dbReference type="ARBA" id="ARBA00022448"/>
    </source>
</evidence>
<dbReference type="PANTHER" id="PTHR10332">
    <property type="entry name" value="EQUILIBRATIVE NUCLEOSIDE TRANSPORTER"/>
    <property type="match status" value="1"/>
</dbReference>
<proteinExistence type="inferred from homology"/>
<evidence type="ECO:0000313" key="9">
    <source>
        <dbReference type="Proteomes" id="UP001075354"/>
    </source>
</evidence>
<accession>A0AAV7XEA9</accession>
<comment type="similarity">
    <text evidence="2">Belongs to the SLC29A/ENT transporter (TC 2.A.57) family.</text>
</comment>
<dbReference type="InterPro" id="IPR036259">
    <property type="entry name" value="MFS_trans_sf"/>
</dbReference>
<feature type="transmembrane region" description="Helical" evidence="7">
    <location>
        <begin position="477"/>
        <end position="500"/>
    </location>
</feature>
<keyword evidence="9" id="KW-1185">Reference proteome</keyword>
<evidence type="ECO:0000256" key="2">
    <source>
        <dbReference type="ARBA" id="ARBA00007965"/>
    </source>
</evidence>
<comment type="caution">
    <text evidence="8">The sequence shown here is derived from an EMBL/GenBank/DDBJ whole genome shotgun (WGS) entry which is preliminary data.</text>
</comment>
<feature type="transmembrane region" description="Helical" evidence="7">
    <location>
        <begin position="56"/>
        <end position="79"/>
    </location>
</feature>
<feature type="transmembrane region" description="Helical" evidence="7">
    <location>
        <begin position="91"/>
        <end position="113"/>
    </location>
</feature>
<reference evidence="8" key="1">
    <citation type="submission" date="2022-12" db="EMBL/GenBank/DDBJ databases">
        <title>Chromosome-level genome assembly of the bean flower thrips Megalurothrips usitatus.</title>
        <authorList>
            <person name="Ma L."/>
            <person name="Liu Q."/>
            <person name="Li H."/>
            <person name="Cai W."/>
        </authorList>
    </citation>
    <scope>NUCLEOTIDE SEQUENCE</scope>
    <source>
        <strain evidence="8">Cailab_2022a</strain>
    </source>
</reference>
<evidence type="ECO:0000256" key="1">
    <source>
        <dbReference type="ARBA" id="ARBA00004141"/>
    </source>
</evidence>
<dbReference type="InterPro" id="IPR002259">
    <property type="entry name" value="Eqnu_transpt"/>
</dbReference>
<dbReference type="Pfam" id="PF01733">
    <property type="entry name" value="Nucleoside_tran"/>
    <property type="match status" value="2"/>
</dbReference>
<feature type="transmembrane region" description="Helical" evidence="7">
    <location>
        <begin position="219"/>
        <end position="239"/>
    </location>
</feature>
<evidence type="ECO:0000256" key="7">
    <source>
        <dbReference type="SAM" id="Phobius"/>
    </source>
</evidence>
<keyword evidence="3" id="KW-0813">Transport</keyword>
<dbReference type="EMBL" id="JAPTSV010000011">
    <property type="protein sequence ID" value="KAJ1522690.1"/>
    <property type="molecule type" value="Genomic_DNA"/>
</dbReference>
<dbReference type="SUPFAM" id="SSF103473">
    <property type="entry name" value="MFS general substrate transporter"/>
    <property type="match status" value="2"/>
</dbReference>
<dbReference type="GO" id="GO:0005337">
    <property type="term" value="F:nucleoside transmembrane transporter activity"/>
    <property type="evidence" value="ECO:0007669"/>
    <property type="project" value="InterPro"/>
</dbReference>
<keyword evidence="4 7" id="KW-0812">Transmembrane</keyword>
<feature type="transmembrane region" description="Helical" evidence="7">
    <location>
        <begin position="153"/>
        <end position="176"/>
    </location>
</feature>
<feature type="transmembrane region" description="Helical" evidence="7">
    <location>
        <begin position="125"/>
        <end position="147"/>
    </location>
</feature>
<evidence type="ECO:0008006" key="10">
    <source>
        <dbReference type="Google" id="ProtNLM"/>
    </source>
</evidence>
<evidence type="ECO:0000256" key="6">
    <source>
        <dbReference type="ARBA" id="ARBA00023136"/>
    </source>
</evidence>
<dbReference type="GO" id="GO:0008504">
    <property type="term" value="F:monoamine transmembrane transporter activity"/>
    <property type="evidence" value="ECO:0007669"/>
    <property type="project" value="TreeGrafter"/>
</dbReference>
<protein>
    <recommendedName>
        <fullName evidence="10">Equilibrative nucleoside transporter 4</fullName>
    </recommendedName>
</protein>
<name>A0AAV7XEA9_9NEOP</name>
<feature type="transmembrane region" description="Helical" evidence="7">
    <location>
        <begin position="447"/>
        <end position="465"/>
    </location>
</feature>
<keyword evidence="6 7" id="KW-0472">Membrane</keyword>
<feature type="transmembrane region" description="Helical" evidence="7">
    <location>
        <begin position="383"/>
        <end position="404"/>
    </location>
</feature>
<organism evidence="8 9">
    <name type="scientific">Megalurothrips usitatus</name>
    <name type="common">bean blossom thrips</name>
    <dbReference type="NCBI Taxonomy" id="439358"/>
    <lineage>
        <taxon>Eukaryota</taxon>
        <taxon>Metazoa</taxon>
        <taxon>Ecdysozoa</taxon>
        <taxon>Arthropoda</taxon>
        <taxon>Hexapoda</taxon>
        <taxon>Insecta</taxon>
        <taxon>Pterygota</taxon>
        <taxon>Neoptera</taxon>
        <taxon>Paraneoptera</taxon>
        <taxon>Thysanoptera</taxon>
        <taxon>Terebrantia</taxon>
        <taxon>Thripoidea</taxon>
        <taxon>Thripidae</taxon>
        <taxon>Megalurothrips</taxon>
    </lineage>
</organism>
<keyword evidence="5 7" id="KW-1133">Transmembrane helix</keyword>
<dbReference type="Proteomes" id="UP001075354">
    <property type="component" value="Chromosome 11"/>
</dbReference>
<comment type="subcellular location">
    <subcellularLocation>
        <location evidence="1">Membrane</location>
        <topology evidence="1">Multi-pass membrane protein</topology>
    </subcellularLocation>
</comment>
<sequence length="653" mass="70854">MSALGMGAEIEDLDKVGMGYLMLDSKAHKKVSNFKPNTEKEWTSRQMSPPGDNCNCIYYSLIFAGVGFLLPYNSFIVAVDYFQSQYPDTTIVFDMNIVYIFMGFFAVLVNNLLVESLSLHTRITFGYIVSFITLLFVAVCEIYLGLFSNQTSYSINLVAMAVLAVGCTVQQSSFYGYTSMLPSRYTQAVMAGESAAGFFVSFIRVATKLMLHDQQENTLIFFLISIAMVGLCFALHHTVRRTAFIKYYIMLCQERKITLEPTEDAGLMEPLETESGSRSQYGVLKLQQSPREPGLSGFSFANPVYEPSGAPPTLPVTAVTAAAVAQTSGSPEKSTASGPSYKVEDVVVQTPKDVTARARRRPSLAVRGFRRGLEIRLQVAKVVWPYMLSIGLAYFITQCLYPGILSEIVSCTYSNWMPVFLFAMFNASDLLGKIIASCSFNWSRGNILFIAGSRACIVPLLWLCAYPRGRPAIPGEYYAMTLSIVLGITNGLVGSIPMIQAPSKVPEDRRELTGNIMTLSYNIGLTAGSLMSYILDDMLGPKVPNACTVMPAIVKVSAASAKINATMANQFVTLTPTNASFIARLPTNITTTTTAIPNTIGLVAATVMTAATAATSTLATMSAQSTASALTSTASHILKSIQPLANTTTHRGP</sequence>
<dbReference type="PANTHER" id="PTHR10332:SF10">
    <property type="entry name" value="EQUILIBRATIVE NUCLEOSIDE TRANSPORTER 4"/>
    <property type="match status" value="1"/>
</dbReference>
<evidence type="ECO:0000256" key="4">
    <source>
        <dbReference type="ARBA" id="ARBA00022692"/>
    </source>
</evidence>